<feature type="region of interest" description="Disordered" evidence="3">
    <location>
        <begin position="30"/>
        <end position="125"/>
    </location>
</feature>
<evidence type="ECO:0000313" key="7">
    <source>
        <dbReference type="Proteomes" id="UP001527882"/>
    </source>
</evidence>
<reference evidence="6 7" key="1">
    <citation type="submission" date="2022-12" db="EMBL/GenBank/DDBJ databases">
        <title>Draft genome sequence of Paenibacillus sp. dW9.</title>
        <authorList>
            <person name="Choi E.-W."/>
            <person name="Kim D.-U."/>
        </authorList>
    </citation>
    <scope>NUCLEOTIDE SEQUENCE [LARGE SCALE GENOMIC DNA]</scope>
    <source>
        <strain evidence="7">dW9</strain>
    </source>
</reference>
<feature type="compositionally biased region" description="Low complexity" evidence="3">
    <location>
        <begin position="69"/>
        <end position="79"/>
    </location>
</feature>
<feature type="signal peptide" evidence="4">
    <location>
        <begin position="1"/>
        <end position="26"/>
    </location>
</feature>
<evidence type="ECO:0000256" key="3">
    <source>
        <dbReference type="SAM" id="MobiDB-lite"/>
    </source>
</evidence>
<comment type="caution">
    <text evidence="6">The sequence shown here is derived from an EMBL/GenBank/DDBJ whole genome shotgun (WGS) entry which is preliminary data.</text>
</comment>
<dbReference type="Pfam" id="PF01522">
    <property type="entry name" value="Polysacc_deac_1"/>
    <property type="match status" value="1"/>
</dbReference>
<gene>
    <name evidence="6" type="ORF">O9H85_36795</name>
</gene>
<dbReference type="PROSITE" id="PS51677">
    <property type="entry name" value="NODB"/>
    <property type="match status" value="1"/>
</dbReference>
<evidence type="ECO:0000256" key="4">
    <source>
        <dbReference type="SAM" id="SignalP"/>
    </source>
</evidence>
<keyword evidence="4" id="KW-0732">Signal</keyword>
<dbReference type="SUPFAM" id="SSF88713">
    <property type="entry name" value="Glycoside hydrolase/deacetylase"/>
    <property type="match status" value="1"/>
</dbReference>
<evidence type="ECO:0000256" key="2">
    <source>
        <dbReference type="ARBA" id="ARBA00022801"/>
    </source>
</evidence>
<feature type="compositionally biased region" description="Pro residues" evidence="3">
    <location>
        <begin position="80"/>
        <end position="90"/>
    </location>
</feature>
<dbReference type="EMBL" id="JAQAGZ010000052">
    <property type="protein sequence ID" value="MCZ8517754.1"/>
    <property type="molecule type" value="Genomic_DNA"/>
</dbReference>
<evidence type="ECO:0000256" key="1">
    <source>
        <dbReference type="ARBA" id="ARBA00022723"/>
    </source>
</evidence>
<feature type="compositionally biased region" description="Low complexity" evidence="3">
    <location>
        <begin position="98"/>
        <end position="112"/>
    </location>
</feature>
<dbReference type="InterPro" id="IPR002509">
    <property type="entry name" value="NODB_dom"/>
</dbReference>
<feature type="chain" id="PRO_5045643073" evidence="4">
    <location>
        <begin position="27"/>
        <end position="347"/>
    </location>
</feature>
<dbReference type="Gene3D" id="3.20.20.370">
    <property type="entry name" value="Glycoside hydrolase/deacetylase"/>
    <property type="match status" value="1"/>
</dbReference>
<evidence type="ECO:0000313" key="6">
    <source>
        <dbReference type="EMBL" id="MCZ8517754.1"/>
    </source>
</evidence>
<dbReference type="CDD" id="cd10917">
    <property type="entry name" value="CE4_NodB_like_6s_7s"/>
    <property type="match status" value="1"/>
</dbReference>
<evidence type="ECO:0000259" key="5">
    <source>
        <dbReference type="PROSITE" id="PS51677"/>
    </source>
</evidence>
<dbReference type="Proteomes" id="UP001527882">
    <property type="component" value="Unassembled WGS sequence"/>
</dbReference>
<protein>
    <submittedName>
        <fullName evidence="6">Polysaccharide deacetylase family protein</fullName>
    </submittedName>
</protein>
<feature type="domain" description="NodB homology" evidence="5">
    <location>
        <begin position="152"/>
        <end position="335"/>
    </location>
</feature>
<keyword evidence="2" id="KW-0378">Hydrolase</keyword>
<dbReference type="PANTHER" id="PTHR10587">
    <property type="entry name" value="GLYCOSYL TRANSFERASE-RELATED"/>
    <property type="match status" value="1"/>
</dbReference>
<dbReference type="PROSITE" id="PS51257">
    <property type="entry name" value="PROKAR_LIPOPROTEIN"/>
    <property type="match status" value="1"/>
</dbReference>
<keyword evidence="7" id="KW-1185">Reference proteome</keyword>
<keyword evidence="1" id="KW-0479">Metal-binding</keyword>
<sequence>MNPTTIKARFGMLISLSACLLLTACASSRPPQQLSLPPLPELPSEQGGWAAPPTANPSVKAPQQRITVLLPEPAAAPVAPAAPVPAPPLKPAAEPERAPAAPKAAAPVPSAKRQPVQEKPVKQAAQQQRLTLGQLVKKYPQLLLLRGSGSEKKAALTFDDAPDRNYTPKVLDILKKHGVQATFFLLGNQAEKYPDVVRRIVREGHVIGNHSYNHKLYTKLSDDLFRSQILQAQNSLKPLIGYSPRLLRPPYGEISESQLLWTKEQGYVVVNWNIDSLDWKQLSSSQVSSNILNHLSAGSIILQHSGGGPGQNLNGTVEALPHIIQTMKAQGYRLVTLPELLKVSKQL</sequence>
<feature type="compositionally biased region" description="Low complexity" evidence="3">
    <location>
        <begin position="30"/>
        <end position="46"/>
    </location>
</feature>
<accession>A0ABT4QLN2</accession>
<dbReference type="InterPro" id="IPR011330">
    <property type="entry name" value="Glyco_hydro/deAcase_b/a-brl"/>
</dbReference>
<dbReference type="PANTHER" id="PTHR10587:SF133">
    <property type="entry name" value="CHITIN DEACETYLASE 1-RELATED"/>
    <property type="match status" value="1"/>
</dbReference>
<proteinExistence type="predicted"/>
<dbReference type="RefSeq" id="WP_269886282.1">
    <property type="nucleotide sequence ID" value="NZ_JAQAGZ010000052.1"/>
</dbReference>
<dbReference type="InterPro" id="IPR050248">
    <property type="entry name" value="Polysacc_deacetylase_ArnD"/>
</dbReference>
<name>A0ABT4QLN2_9BACL</name>
<organism evidence="6 7">
    <name type="scientific">Paenibacillus gyeongsangnamensis</name>
    <dbReference type="NCBI Taxonomy" id="3388067"/>
    <lineage>
        <taxon>Bacteria</taxon>
        <taxon>Bacillati</taxon>
        <taxon>Bacillota</taxon>
        <taxon>Bacilli</taxon>
        <taxon>Bacillales</taxon>
        <taxon>Paenibacillaceae</taxon>
        <taxon>Paenibacillus</taxon>
    </lineage>
</organism>